<evidence type="ECO:0000313" key="1">
    <source>
        <dbReference type="EMBL" id="BAT24370.1"/>
    </source>
</evidence>
<name>A0A0P0YSY4_9ENTR</name>
<reference evidence="1" key="1">
    <citation type="submission" date="2014-04" db="EMBL/GenBank/DDBJ databases">
        <authorList>
            <person name="Harrison E."/>
        </authorList>
    </citation>
    <scope>NUCLEOTIDE SEQUENCE</scope>
    <source>
        <strain evidence="1">371</strain>
    </source>
</reference>
<organism evidence="1">
    <name type="scientific">Klebsiella sp. 371</name>
    <dbReference type="NCBI Taxonomy" id="1497841"/>
    <lineage>
        <taxon>Bacteria</taxon>
        <taxon>Pseudomonadati</taxon>
        <taxon>Pseudomonadota</taxon>
        <taxon>Gammaproteobacteria</taxon>
        <taxon>Enterobacterales</taxon>
        <taxon>Enterobacteriaceae</taxon>
        <taxon>Klebsiella/Raoultella group</taxon>
        <taxon>Klebsiella</taxon>
    </lineage>
</organism>
<accession>A0A0P0YSY4</accession>
<dbReference type="EMBL" id="AB924609">
    <property type="protein sequence ID" value="BAT24370.1"/>
    <property type="molecule type" value="Genomic_DNA"/>
</dbReference>
<sequence length="550" mass="60791">MGISRRQLFNFIAPLGTLSFLMPGTSRAKIDNGATLSNEKDLTNSKTYLANRVSVSPIDFGAVSNNADIDHTEIILRVIKFAEQNNKAVDLRGGPWRITRALDFTNIKQIIVDWTGRLIVNPNSFKDENGYVVYIGVPGSNVKNGRAIYTSIVGVLLIISENRDATLNGVFIKGNFLTIDSIRAINFNGTGIHISATWDSTIQSISAERCGNVKNFQLRIEPGGDTSNCLFIGRIQSERAYHKCLEIKCIRSVINTIHAERTLIQTDDDGTKPLISGLKYVNVSIQIGNSTINQMIYDNVSDKVATSQVFSSVVINLDQSSMRDGQFNTSHVVSNFGRNSAFENFAVYQFFSGKGVRDSSFSNFKVKKSFLAKSNIRIIGGNIKNLSLAKDAENILLNGCNISSVLLGEKMTNIFFANCTFAKSAEISDSPTANYDHLNLSNPVIFSDCTFKGLVSGVDITPLSIRGGNIREVNLKSNSRVYFENVSIGSFSYIGRPLFTTRNCYIEKLVSWSQPSNDVYQRGMTTEISTDEGITQYIYKSPQVGWVKIE</sequence>
<protein>
    <submittedName>
        <fullName evidence="1">Uncharacterized protein</fullName>
    </submittedName>
</protein>
<reference evidence="1" key="2">
    <citation type="journal article" date="2015" name="Sci. Rep.">
        <title>Genetic analysis of capsular polysaccharide synthesis gene clusters in 79 capsular types of Klebsiella spp.</title>
        <authorList>
            <person name="Pan Y.J."/>
            <person name="Lin T.L."/>
            <person name="Chen C.T."/>
            <person name="Chen Y.Y."/>
            <person name="Hsieh P.F."/>
            <person name="Hsu C.R."/>
            <person name="Wu M.C."/>
            <person name="Wang J.T."/>
        </authorList>
    </citation>
    <scope>NUCLEOTIDE SEQUENCE</scope>
    <source>
        <strain evidence="1">371</strain>
    </source>
</reference>
<proteinExistence type="predicted"/>
<dbReference type="AlphaFoldDB" id="A0A0P0YSY4"/>